<proteinExistence type="predicted"/>
<feature type="compositionally biased region" description="Basic and acidic residues" evidence="1">
    <location>
        <begin position="178"/>
        <end position="195"/>
    </location>
</feature>
<dbReference type="AlphaFoldDB" id="A0AAD7BLE0"/>
<protein>
    <submittedName>
        <fullName evidence="2">Uncharacterized protein</fullName>
    </submittedName>
</protein>
<evidence type="ECO:0000313" key="2">
    <source>
        <dbReference type="EMBL" id="KAJ7624583.1"/>
    </source>
</evidence>
<name>A0AAD7BLE0_9AGAR</name>
<organism evidence="2 3">
    <name type="scientific">Roridomyces roridus</name>
    <dbReference type="NCBI Taxonomy" id="1738132"/>
    <lineage>
        <taxon>Eukaryota</taxon>
        <taxon>Fungi</taxon>
        <taxon>Dikarya</taxon>
        <taxon>Basidiomycota</taxon>
        <taxon>Agaricomycotina</taxon>
        <taxon>Agaricomycetes</taxon>
        <taxon>Agaricomycetidae</taxon>
        <taxon>Agaricales</taxon>
        <taxon>Marasmiineae</taxon>
        <taxon>Mycenaceae</taxon>
        <taxon>Roridomyces</taxon>
    </lineage>
</organism>
<feature type="region of interest" description="Disordered" evidence="1">
    <location>
        <begin position="166"/>
        <end position="200"/>
    </location>
</feature>
<feature type="region of interest" description="Disordered" evidence="1">
    <location>
        <begin position="296"/>
        <end position="316"/>
    </location>
</feature>
<evidence type="ECO:0000313" key="3">
    <source>
        <dbReference type="Proteomes" id="UP001221142"/>
    </source>
</evidence>
<accession>A0AAD7BLE0</accession>
<gene>
    <name evidence="2" type="ORF">FB45DRAFT_1005484</name>
</gene>
<keyword evidence="3" id="KW-1185">Reference proteome</keyword>
<evidence type="ECO:0000256" key="1">
    <source>
        <dbReference type="SAM" id="MobiDB-lite"/>
    </source>
</evidence>
<sequence>MIGDSEMQRMRVLCTCVGAGAKADDTDHMKSKDKAGGSSREIHWDQRSAPTIRTDRRAATIVPLDWHNRVRDRRRVILDGILNQWEPRCIELSKYDEICRPSAHFVRFELSSECRFSGSVPRPWRITPGQTRSLLDKLNVSINCFRKEESLYHMCPPGKWQRPRCPTSHAASGLRSGNKIDGHESIGGRGGEKWGQEFGQSSRSGLMSKKLGHYIYGTWREQNTSHQLDIVEVGWQIGGLQNDTNERVAMADADAIPVGRTKIICWLKGNQAPEAGSSMTGSSGGGMTITWIQRETHSVAGIKTQRREKRGRREPE</sequence>
<dbReference type="Proteomes" id="UP001221142">
    <property type="component" value="Unassembled WGS sequence"/>
</dbReference>
<dbReference type="EMBL" id="JARKIF010000013">
    <property type="protein sequence ID" value="KAJ7624583.1"/>
    <property type="molecule type" value="Genomic_DNA"/>
</dbReference>
<reference evidence="2" key="1">
    <citation type="submission" date="2023-03" db="EMBL/GenBank/DDBJ databases">
        <title>Massive genome expansion in bonnet fungi (Mycena s.s.) driven by repeated elements and novel gene families across ecological guilds.</title>
        <authorList>
            <consortium name="Lawrence Berkeley National Laboratory"/>
            <person name="Harder C.B."/>
            <person name="Miyauchi S."/>
            <person name="Viragh M."/>
            <person name="Kuo A."/>
            <person name="Thoen E."/>
            <person name="Andreopoulos B."/>
            <person name="Lu D."/>
            <person name="Skrede I."/>
            <person name="Drula E."/>
            <person name="Henrissat B."/>
            <person name="Morin E."/>
            <person name="Kohler A."/>
            <person name="Barry K."/>
            <person name="LaButti K."/>
            <person name="Morin E."/>
            <person name="Salamov A."/>
            <person name="Lipzen A."/>
            <person name="Mereny Z."/>
            <person name="Hegedus B."/>
            <person name="Baldrian P."/>
            <person name="Stursova M."/>
            <person name="Weitz H."/>
            <person name="Taylor A."/>
            <person name="Grigoriev I.V."/>
            <person name="Nagy L.G."/>
            <person name="Martin F."/>
            <person name="Kauserud H."/>
        </authorList>
    </citation>
    <scope>NUCLEOTIDE SEQUENCE</scope>
    <source>
        <strain evidence="2">9284</strain>
    </source>
</reference>
<comment type="caution">
    <text evidence="2">The sequence shown here is derived from an EMBL/GenBank/DDBJ whole genome shotgun (WGS) entry which is preliminary data.</text>
</comment>